<feature type="transmembrane region" description="Helical" evidence="3">
    <location>
        <begin position="393"/>
        <end position="410"/>
    </location>
</feature>
<protein>
    <submittedName>
        <fullName evidence="6">IPTL-CTERM sorting domain-containing protein</fullName>
    </submittedName>
</protein>
<sequence length="415" mass="40234">MPSDSTTTLTKSGYATRDAAPLQSKFGRKNPALLLSLGLVSLLSLTYSCGALAATAPPLGSASNFAIVSDTFTNSGNPTIITGSICYTTPPSTAPTTVTGVVKTPCDTEIADQGIALADLDSQLGTCIPLGSAVDLSAVVVSGGTPGVIPPGCYSSTGAMSVGSTVTLNGSGIYVFRPGAGATTAALNTAADSIVSLNGGACAGNVFWAPTAATTLGANSTFIGTVIGNAGMSMGAGATLSGRALTSGGTVTTSANAISLPGVCAAPTVPSITVSKISNGGVGTFGFSGSNGFANQSITTLASGSAVAGATQTLTAAGVSTSITEAAPPLGYTLASISCTGLGSGGTQTNDLLTRTVTLDAAATAAGAAIACTFTNNLDGFVPPSTIPSLSEWAMLFLAGLLAIAGFAAIRRKGL</sequence>
<dbReference type="Pfam" id="PF24514">
    <property type="entry name" value="SpaA_4"/>
    <property type="match status" value="1"/>
</dbReference>
<feature type="domain" description="IPTL-CTERM protein sorting" evidence="4">
    <location>
        <begin position="387"/>
        <end position="412"/>
    </location>
</feature>
<gene>
    <name evidence="6" type="ORF">ACFOW3_05705</name>
</gene>
<reference evidence="7" key="1">
    <citation type="journal article" date="2019" name="Int. J. Syst. Evol. Microbiol.">
        <title>The Global Catalogue of Microorganisms (GCM) 10K type strain sequencing project: providing services to taxonomists for standard genome sequencing and annotation.</title>
        <authorList>
            <consortium name="The Broad Institute Genomics Platform"/>
            <consortium name="The Broad Institute Genome Sequencing Center for Infectious Disease"/>
            <person name="Wu L."/>
            <person name="Ma J."/>
        </authorList>
    </citation>
    <scope>NUCLEOTIDE SEQUENCE [LARGE SCALE GENOMIC DNA]</scope>
    <source>
        <strain evidence="7">CCUG 2113</strain>
    </source>
</reference>
<accession>A0ABV8D6Y4</accession>
<dbReference type="NCBIfam" id="TIGR04174">
    <property type="entry name" value="IPTL_CTERM"/>
    <property type="match status" value="1"/>
</dbReference>
<keyword evidence="3" id="KW-0472">Membrane</keyword>
<evidence type="ECO:0000256" key="3">
    <source>
        <dbReference type="SAM" id="Phobius"/>
    </source>
</evidence>
<keyword evidence="7" id="KW-1185">Reference proteome</keyword>
<dbReference type="RefSeq" id="WP_082437429.1">
    <property type="nucleotide sequence ID" value="NZ_JAMXAX010000041.1"/>
</dbReference>
<comment type="similarity">
    <text evidence="1">Belongs to the ice-binding protein family.</text>
</comment>
<evidence type="ECO:0000259" key="5">
    <source>
        <dbReference type="Pfam" id="PF24514"/>
    </source>
</evidence>
<dbReference type="InterPro" id="IPR055371">
    <property type="entry name" value="SpaA_PFL_dom_4"/>
</dbReference>
<keyword evidence="3" id="KW-0812">Transmembrane</keyword>
<keyword evidence="3" id="KW-1133">Transmembrane helix</keyword>
<evidence type="ECO:0000256" key="1">
    <source>
        <dbReference type="ARBA" id="ARBA00005445"/>
    </source>
</evidence>
<evidence type="ECO:0000313" key="6">
    <source>
        <dbReference type="EMBL" id="MFC3934115.1"/>
    </source>
</evidence>
<evidence type="ECO:0000259" key="4">
    <source>
        <dbReference type="Pfam" id="PF18203"/>
    </source>
</evidence>
<proteinExistence type="inferred from homology"/>
<dbReference type="InterPro" id="IPR026442">
    <property type="entry name" value="IPTL_CTERM"/>
</dbReference>
<name>A0ABV8D6Y4_9BURK</name>
<feature type="domain" description="SpaA-like prealbumin fold" evidence="5">
    <location>
        <begin position="272"/>
        <end position="377"/>
    </location>
</feature>
<comment type="caution">
    <text evidence="6">The sequence shown here is derived from an EMBL/GenBank/DDBJ whole genome shotgun (WGS) entry which is preliminary data.</text>
</comment>
<evidence type="ECO:0000256" key="2">
    <source>
        <dbReference type="ARBA" id="ARBA00022729"/>
    </source>
</evidence>
<dbReference type="Proteomes" id="UP001595693">
    <property type="component" value="Unassembled WGS sequence"/>
</dbReference>
<organism evidence="6 7">
    <name type="scientific">Acidovorax facilis</name>
    <dbReference type="NCBI Taxonomy" id="12917"/>
    <lineage>
        <taxon>Bacteria</taxon>
        <taxon>Pseudomonadati</taxon>
        <taxon>Pseudomonadota</taxon>
        <taxon>Betaproteobacteria</taxon>
        <taxon>Burkholderiales</taxon>
        <taxon>Comamonadaceae</taxon>
        <taxon>Acidovorax</taxon>
    </lineage>
</organism>
<dbReference type="Pfam" id="PF11999">
    <property type="entry name" value="Ice_binding"/>
    <property type="match status" value="1"/>
</dbReference>
<dbReference type="EMBL" id="JBHSAJ010000010">
    <property type="protein sequence ID" value="MFC3934115.1"/>
    <property type="molecule type" value="Genomic_DNA"/>
</dbReference>
<evidence type="ECO:0000313" key="7">
    <source>
        <dbReference type="Proteomes" id="UP001595693"/>
    </source>
</evidence>
<dbReference type="Pfam" id="PF18203">
    <property type="entry name" value="IPTL-CTERM"/>
    <property type="match status" value="1"/>
</dbReference>
<dbReference type="InterPro" id="IPR021884">
    <property type="entry name" value="Ice-bd_prot"/>
</dbReference>
<keyword evidence="2" id="KW-0732">Signal</keyword>